<dbReference type="Pfam" id="PF00408">
    <property type="entry name" value="PGM_PMM_IV"/>
    <property type="match status" value="1"/>
</dbReference>
<organism evidence="20 21">
    <name type="scientific">Alicyclobacillus mengziensis</name>
    <dbReference type="NCBI Taxonomy" id="2931921"/>
    <lineage>
        <taxon>Bacteria</taxon>
        <taxon>Bacillati</taxon>
        <taxon>Bacillota</taxon>
        <taxon>Bacilli</taxon>
        <taxon>Bacillales</taxon>
        <taxon>Alicyclobacillaceae</taxon>
        <taxon>Alicyclobacillus</taxon>
    </lineage>
</organism>
<evidence type="ECO:0000313" key="21">
    <source>
        <dbReference type="Proteomes" id="UP000663505"/>
    </source>
</evidence>
<feature type="domain" description="Alpha-D-phosphohexomutase alpha/beta/alpha" evidence="17">
    <location>
        <begin position="33"/>
        <end position="173"/>
    </location>
</feature>
<comment type="pathway">
    <text evidence="3">Glycolipid metabolism; diglucosyl-diacylglycerol biosynthesis.</text>
</comment>
<dbReference type="GO" id="GO:0000287">
    <property type="term" value="F:magnesium ion binding"/>
    <property type="evidence" value="ECO:0007669"/>
    <property type="project" value="InterPro"/>
</dbReference>
<dbReference type="PANTHER" id="PTHR45745:SF1">
    <property type="entry name" value="PHOSPHOGLUCOMUTASE 2B-RELATED"/>
    <property type="match status" value="1"/>
</dbReference>
<gene>
    <name evidence="20" type="ORF">JZ786_03705</name>
</gene>
<evidence type="ECO:0000256" key="2">
    <source>
        <dbReference type="ARBA" id="ARBA00001946"/>
    </source>
</evidence>
<protein>
    <recommendedName>
        <fullName evidence="12">Phosphoglucomutase</fullName>
        <ecNumber evidence="6">5.4.2.2</ecNumber>
    </recommendedName>
    <alternativeName>
        <fullName evidence="14">Alpha-phosphoglucomutase</fullName>
    </alternativeName>
    <alternativeName>
        <fullName evidence="13">Glucose phosphomutase</fullName>
    </alternativeName>
</protein>
<dbReference type="Proteomes" id="UP000663505">
    <property type="component" value="Chromosome"/>
</dbReference>
<evidence type="ECO:0000256" key="4">
    <source>
        <dbReference type="ARBA" id="ARBA00005189"/>
    </source>
</evidence>
<keyword evidence="8" id="KW-0597">Phosphoprotein</keyword>
<proteinExistence type="inferred from homology"/>
<dbReference type="SUPFAM" id="SSF55957">
    <property type="entry name" value="Phosphoglucomutase, C-terminal domain"/>
    <property type="match status" value="1"/>
</dbReference>
<keyword evidence="7" id="KW-0119">Carbohydrate metabolism</keyword>
<reference evidence="20 21" key="1">
    <citation type="submission" date="2021-02" db="EMBL/GenBank/DDBJ databases">
        <title>Alicyclobacillus curvatus sp. nov. and Alicyclobacillus mengziensis sp. nov., two acidophilic bacteria isolated from acid mine drainage.</title>
        <authorList>
            <person name="Huang Y."/>
        </authorList>
    </citation>
    <scope>NUCLEOTIDE SEQUENCE [LARGE SCALE GENOMIC DNA]</scope>
    <source>
        <strain evidence="20 21">S30H14</strain>
    </source>
</reference>
<comment type="cofactor">
    <cofactor evidence="2">
        <name>Mg(2+)</name>
        <dbReference type="ChEBI" id="CHEBI:18420"/>
    </cofactor>
</comment>
<dbReference type="GO" id="GO:0006006">
    <property type="term" value="P:glucose metabolic process"/>
    <property type="evidence" value="ECO:0007669"/>
    <property type="project" value="UniProtKB-KW"/>
</dbReference>
<evidence type="ECO:0000256" key="1">
    <source>
        <dbReference type="ARBA" id="ARBA00000443"/>
    </source>
</evidence>
<evidence type="ECO:0000256" key="7">
    <source>
        <dbReference type="ARBA" id="ARBA00022526"/>
    </source>
</evidence>
<keyword evidence="21" id="KW-1185">Reference proteome</keyword>
<evidence type="ECO:0000259" key="18">
    <source>
        <dbReference type="Pfam" id="PF02879"/>
    </source>
</evidence>
<dbReference type="EC" id="5.4.2.2" evidence="6"/>
<dbReference type="CDD" id="cd05799">
    <property type="entry name" value="PGM2"/>
    <property type="match status" value="1"/>
</dbReference>
<dbReference type="Gene3D" id="3.30.310.50">
    <property type="entry name" value="Alpha-D-phosphohexomutase, C-terminal domain"/>
    <property type="match status" value="1"/>
</dbReference>
<dbReference type="GO" id="GO:0004614">
    <property type="term" value="F:phosphoglucomutase activity"/>
    <property type="evidence" value="ECO:0007669"/>
    <property type="project" value="UniProtKB-EC"/>
</dbReference>
<dbReference type="Pfam" id="PF02878">
    <property type="entry name" value="PGM_PMM_I"/>
    <property type="match status" value="1"/>
</dbReference>
<sequence>MHQPHLPASLKQELESIAGDEAAIQDRFYRDLEFGTGGLRGVLGAGTNRMNIFTVRRATAGFGEYLLERAKTDGISQPAAVVGYDPRRMSREFAEEVGRVFAAKGIVAYVFEHLCPTPEVSFAVRHLLAQGGVMITASHNPPEYNGYKVYDKHGCQVLPDDAEIITNRIEAISDLFSVPTLPLEEAIQKGLFHWISKDVDAAYEDMVVEKIPVASVSQSARDNLHIVYTPLHGTGNVPVRDVLRMTGYQHVTVVPEQAEPDGGFSTVKSPNPEEAAALAMAVHLASQTKADIAMGTDPDADRVGIAVRTKAGEYQLFSGNQVGGLLVDFVLHRRKEEGTLPEDGVVLKTIVTSELGAASARQLGVSVEDTLTGFKYIGDRIEHYEKTGTGSFLFGYEESYGYLAQGFVRDKDAVQICLLIAEMAAFYKSKGLTLVDALEDLYERVGYFEEKLISETFPGAEGHRKITGLIEGLREHGLSIEGMELSYVEDYETRKRTKFAPGGTPVGGTDGANAANAANAAATEPLTLPQSDVLKYVFTNGSWLAVRPSGTEPKIKFYVGAKGDSRDACTASVETLKAAVKDILDQVR</sequence>
<dbReference type="InterPro" id="IPR016055">
    <property type="entry name" value="A-D-PHexomutase_a/b/a-I/II/III"/>
</dbReference>
<evidence type="ECO:0000256" key="6">
    <source>
        <dbReference type="ARBA" id="ARBA00012728"/>
    </source>
</evidence>
<keyword evidence="7" id="KW-0313">Glucose metabolism</keyword>
<keyword evidence="10 15" id="KW-0460">Magnesium</keyword>
<dbReference type="AlphaFoldDB" id="A0A9X7W3R9"/>
<evidence type="ECO:0000256" key="5">
    <source>
        <dbReference type="ARBA" id="ARBA00010231"/>
    </source>
</evidence>
<evidence type="ECO:0000256" key="3">
    <source>
        <dbReference type="ARBA" id="ARBA00005164"/>
    </source>
</evidence>
<evidence type="ECO:0000256" key="14">
    <source>
        <dbReference type="ARBA" id="ARBA00041467"/>
    </source>
</evidence>
<accession>A0A9X7W3R9</accession>
<evidence type="ECO:0000256" key="13">
    <source>
        <dbReference type="ARBA" id="ARBA00041398"/>
    </source>
</evidence>
<dbReference type="EMBL" id="CP071182">
    <property type="protein sequence ID" value="QSO49662.1"/>
    <property type="molecule type" value="Genomic_DNA"/>
</dbReference>
<comment type="similarity">
    <text evidence="5 15">Belongs to the phosphohexose mutase family.</text>
</comment>
<evidence type="ECO:0000259" key="19">
    <source>
        <dbReference type="Pfam" id="PF02880"/>
    </source>
</evidence>
<evidence type="ECO:0000256" key="11">
    <source>
        <dbReference type="ARBA" id="ARBA00023235"/>
    </source>
</evidence>
<evidence type="ECO:0000256" key="15">
    <source>
        <dbReference type="RuleBase" id="RU004326"/>
    </source>
</evidence>
<evidence type="ECO:0000313" key="20">
    <source>
        <dbReference type="EMBL" id="QSO49662.1"/>
    </source>
</evidence>
<evidence type="ECO:0000256" key="9">
    <source>
        <dbReference type="ARBA" id="ARBA00022723"/>
    </source>
</evidence>
<feature type="domain" description="Alpha-D-phosphohexomutase alpha/beta/alpha" evidence="19">
    <location>
        <begin position="319"/>
        <end position="444"/>
    </location>
</feature>
<evidence type="ECO:0000256" key="8">
    <source>
        <dbReference type="ARBA" id="ARBA00022553"/>
    </source>
</evidence>
<evidence type="ECO:0000259" key="16">
    <source>
        <dbReference type="Pfam" id="PF00408"/>
    </source>
</evidence>
<evidence type="ECO:0000259" key="17">
    <source>
        <dbReference type="Pfam" id="PF02878"/>
    </source>
</evidence>
<dbReference type="InterPro" id="IPR005844">
    <property type="entry name" value="A-D-PHexomutase_a/b/a-I"/>
</dbReference>
<dbReference type="SUPFAM" id="SSF53738">
    <property type="entry name" value="Phosphoglucomutase, first 3 domains"/>
    <property type="match status" value="3"/>
</dbReference>
<evidence type="ECO:0000256" key="10">
    <source>
        <dbReference type="ARBA" id="ARBA00022842"/>
    </source>
</evidence>
<dbReference type="InterPro" id="IPR005841">
    <property type="entry name" value="Alpha-D-phosphohexomutase_SF"/>
</dbReference>
<dbReference type="InterPro" id="IPR005843">
    <property type="entry name" value="A-D-PHexomutase_C"/>
</dbReference>
<keyword evidence="11" id="KW-0413">Isomerase</keyword>
<dbReference type="PROSITE" id="PS00710">
    <property type="entry name" value="PGM_PMM"/>
    <property type="match status" value="1"/>
</dbReference>
<dbReference type="InterPro" id="IPR005846">
    <property type="entry name" value="A-D-PHexomutase_a/b/a-III"/>
</dbReference>
<dbReference type="Gene3D" id="3.40.120.10">
    <property type="entry name" value="Alpha-D-Glucose-1,6-Bisphosphate, subunit A, domain 3"/>
    <property type="match status" value="3"/>
</dbReference>
<name>A0A9X7W3R9_9BACL</name>
<dbReference type="InterPro" id="IPR005845">
    <property type="entry name" value="A-D-PHexomutase_a/b/a-II"/>
</dbReference>
<comment type="pathway">
    <text evidence="4">Lipid metabolism.</text>
</comment>
<dbReference type="InterPro" id="IPR036900">
    <property type="entry name" value="A-D-PHexomutase_C_sf"/>
</dbReference>
<dbReference type="PRINTS" id="PR00509">
    <property type="entry name" value="PGMPMM"/>
</dbReference>
<dbReference type="Pfam" id="PF02880">
    <property type="entry name" value="PGM_PMM_III"/>
    <property type="match status" value="1"/>
</dbReference>
<feature type="domain" description="Alpha-D-phosphohexomutase alpha/beta/alpha" evidence="18">
    <location>
        <begin position="202"/>
        <end position="309"/>
    </location>
</feature>
<dbReference type="GO" id="GO:0008973">
    <property type="term" value="F:phosphopentomutase activity"/>
    <property type="evidence" value="ECO:0007669"/>
    <property type="project" value="TreeGrafter"/>
</dbReference>
<dbReference type="PANTHER" id="PTHR45745">
    <property type="entry name" value="PHOSPHOMANNOMUTASE 45A"/>
    <property type="match status" value="1"/>
</dbReference>
<comment type="catalytic activity">
    <reaction evidence="1">
        <text>alpha-D-glucose 1-phosphate = alpha-D-glucose 6-phosphate</text>
        <dbReference type="Rhea" id="RHEA:23536"/>
        <dbReference type="ChEBI" id="CHEBI:58225"/>
        <dbReference type="ChEBI" id="CHEBI:58601"/>
        <dbReference type="EC" id="5.4.2.2"/>
    </reaction>
</comment>
<evidence type="ECO:0000256" key="12">
    <source>
        <dbReference type="ARBA" id="ARBA00039995"/>
    </source>
</evidence>
<dbReference type="KEGG" id="afx:JZ786_03705"/>
<keyword evidence="9 15" id="KW-0479">Metal-binding</keyword>
<dbReference type="GO" id="GO:0006166">
    <property type="term" value="P:purine ribonucleoside salvage"/>
    <property type="evidence" value="ECO:0007669"/>
    <property type="project" value="TreeGrafter"/>
</dbReference>
<dbReference type="InterPro" id="IPR016066">
    <property type="entry name" value="A-D-PHexomutase_CS"/>
</dbReference>
<feature type="domain" description="Alpha-D-phosphohexomutase C-terminal" evidence="16">
    <location>
        <begin position="520"/>
        <end position="566"/>
    </location>
</feature>
<dbReference type="Pfam" id="PF02879">
    <property type="entry name" value="PGM_PMM_II"/>
    <property type="match status" value="1"/>
</dbReference>